<dbReference type="InterPro" id="IPR054438">
    <property type="entry name" value="Struct_cement_gp24/gp6"/>
</dbReference>
<feature type="compositionally biased region" description="Polar residues" evidence="1">
    <location>
        <begin position="159"/>
        <end position="170"/>
    </location>
</feature>
<accession>A0A437SSY7</accession>
<comment type="caution">
    <text evidence="2">The sequence shown here is derived from an EMBL/GenBank/DDBJ whole genome shotgun (WGS) entry which is preliminary data.</text>
</comment>
<dbReference type="AlphaFoldDB" id="A0A437SSY7"/>
<keyword evidence="3" id="KW-1185">Reference proteome</keyword>
<feature type="region of interest" description="Disordered" evidence="1">
    <location>
        <begin position="148"/>
        <end position="191"/>
    </location>
</feature>
<dbReference type="Pfam" id="PF22758">
    <property type="entry name" value="Phage_cement"/>
    <property type="match status" value="1"/>
</dbReference>
<gene>
    <name evidence="2" type="ORF">EJK17_09795</name>
</gene>
<sequence>MPIEDPTLYSKRFIGPGRIATLEPYRVNVETAGADIKFGQAVVIKNGVVIPATKAPIYGIALNRDWTSSLDFIQKEMDQDHYSKGQALDVLRDGTISVTVSADVNRGENATVDADGNFKPAGASDKVVGVFLSAANKDEVARLQTRIQFDHGNADDDTANNPSPAPSTKQETPKPDTSNQSGNQGGSGSNK</sequence>
<reference evidence="2 3" key="1">
    <citation type="submission" date="2018-12" db="EMBL/GenBank/DDBJ databases">
        <authorList>
            <person name="Meng J."/>
        </authorList>
    </citation>
    <scope>NUCLEOTIDE SEQUENCE [LARGE SCALE GENOMIC DNA]</scope>
    <source>
        <strain evidence="2 3">HT111-2</strain>
    </source>
</reference>
<evidence type="ECO:0000313" key="3">
    <source>
        <dbReference type="Proteomes" id="UP000288291"/>
    </source>
</evidence>
<proteinExistence type="predicted"/>
<protein>
    <submittedName>
        <fullName evidence="2">Uncharacterized protein</fullName>
    </submittedName>
</protein>
<organism evidence="2 3">
    <name type="scientific">Lactobacillus xujianguonis</name>
    <dbReference type="NCBI Taxonomy" id="2495899"/>
    <lineage>
        <taxon>Bacteria</taxon>
        <taxon>Bacillati</taxon>
        <taxon>Bacillota</taxon>
        <taxon>Bacilli</taxon>
        <taxon>Lactobacillales</taxon>
        <taxon>Lactobacillaceae</taxon>
        <taxon>Lactobacillus</taxon>
    </lineage>
</organism>
<dbReference type="EMBL" id="RXIA01000034">
    <property type="protein sequence ID" value="RVU70018.1"/>
    <property type="molecule type" value="Genomic_DNA"/>
</dbReference>
<evidence type="ECO:0000256" key="1">
    <source>
        <dbReference type="SAM" id="MobiDB-lite"/>
    </source>
</evidence>
<evidence type="ECO:0000313" key="2">
    <source>
        <dbReference type="EMBL" id="RVU70018.1"/>
    </source>
</evidence>
<name>A0A437SSY7_9LACO</name>
<dbReference type="RefSeq" id="WP_103661951.1">
    <property type="nucleotide sequence ID" value="NZ_ML136902.1"/>
</dbReference>
<dbReference type="Proteomes" id="UP000288291">
    <property type="component" value="Unassembled WGS sequence"/>
</dbReference>